<dbReference type="Proteomes" id="UP000191112">
    <property type="component" value="Unassembled WGS sequence"/>
</dbReference>
<accession>A0A1T5E5N6</accession>
<name>A0A1T5E5N6_9FLAO</name>
<dbReference type="EMBL" id="FUYZ01000003">
    <property type="protein sequence ID" value="SKB79318.1"/>
    <property type="molecule type" value="Genomic_DNA"/>
</dbReference>
<dbReference type="STRING" id="619805.SAMN05660477_01139"/>
<proteinExistence type="predicted"/>
<protein>
    <recommendedName>
        <fullName evidence="3">DUF4369 domain-containing protein</fullName>
    </recommendedName>
</protein>
<organism evidence="1 2">
    <name type="scientific">Soonwooa buanensis</name>
    <dbReference type="NCBI Taxonomy" id="619805"/>
    <lineage>
        <taxon>Bacteria</taxon>
        <taxon>Pseudomonadati</taxon>
        <taxon>Bacteroidota</taxon>
        <taxon>Flavobacteriia</taxon>
        <taxon>Flavobacteriales</taxon>
        <taxon>Weeksellaceae</taxon>
        <taxon>Chryseobacterium group</taxon>
        <taxon>Soonwooa</taxon>
    </lineage>
</organism>
<dbReference type="AlphaFoldDB" id="A0A1T5E5N6"/>
<sequence>MFKIIRNLSIFSCVVLFTVSCKSSDDSDLFRAYVEGKMTLGPKSASNLMISPIHLVSNNRIIGETFPKDNGQFVVAGPYTTGDYKLLFKSKIESFSGGNPQCKIDGDSLSIIIPSGVTYLIFNEIKFK</sequence>
<dbReference type="PROSITE" id="PS51257">
    <property type="entry name" value="PROKAR_LIPOPROTEIN"/>
    <property type="match status" value="1"/>
</dbReference>
<keyword evidence="2" id="KW-1185">Reference proteome</keyword>
<evidence type="ECO:0000313" key="1">
    <source>
        <dbReference type="EMBL" id="SKB79318.1"/>
    </source>
</evidence>
<gene>
    <name evidence="1" type="ORF">SAMN05660477_01139</name>
</gene>
<reference evidence="1 2" key="1">
    <citation type="submission" date="2017-02" db="EMBL/GenBank/DDBJ databases">
        <authorList>
            <person name="Peterson S.W."/>
        </authorList>
    </citation>
    <scope>NUCLEOTIDE SEQUENCE [LARGE SCALE GENOMIC DNA]</scope>
    <source>
        <strain evidence="1 2">DSM 22323</strain>
    </source>
</reference>
<evidence type="ECO:0008006" key="3">
    <source>
        <dbReference type="Google" id="ProtNLM"/>
    </source>
</evidence>
<dbReference type="RefSeq" id="WP_079666417.1">
    <property type="nucleotide sequence ID" value="NZ_FUYZ01000003.1"/>
</dbReference>
<dbReference type="OrthoDB" id="1259757at2"/>
<evidence type="ECO:0000313" key="2">
    <source>
        <dbReference type="Proteomes" id="UP000191112"/>
    </source>
</evidence>